<dbReference type="InterPro" id="IPR011008">
    <property type="entry name" value="Dimeric_a/b-barrel"/>
</dbReference>
<keyword evidence="3" id="KW-1185">Reference proteome</keyword>
<feature type="region of interest" description="Disordered" evidence="1">
    <location>
        <begin position="152"/>
        <end position="175"/>
    </location>
</feature>
<dbReference type="EMBL" id="ABCS01000096">
    <property type="protein sequence ID" value="EDM75290.1"/>
    <property type="molecule type" value="Genomic_DNA"/>
</dbReference>
<gene>
    <name evidence="2" type="ORF">PPSIR1_25971</name>
</gene>
<keyword evidence="2" id="KW-0808">Transferase</keyword>
<dbReference type="eggNOG" id="COG2329">
    <property type="taxonomic scope" value="Bacteria"/>
</dbReference>
<name>A6GFN9_9BACT</name>
<keyword evidence="2" id="KW-0418">Kinase</keyword>
<dbReference type="SUPFAM" id="SSF54909">
    <property type="entry name" value="Dimeric alpha+beta barrel"/>
    <property type="match status" value="1"/>
</dbReference>
<reference evidence="2 3" key="1">
    <citation type="submission" date="2007-06" db="EMBL/GenBank/DDBJ databases">
        <authorList>
            <person name="Shimkets L."/>
            <person name="Ferriera S."/>
            <person name="Johnson J."/>
            <person name="Kravitz S."/>
            <person name="Beeson K."/>
            <person name="Sutton G."/>
            <person name="Rogers Y.-H."/>
            <person name="Friedman R."/>
            <person name="Frazier M."/>
            <person name="Venter J.C."/>
        </authorList>
    </citation>
    <scope>NUCLEOTIDE SEQUENCE [LARGE SCALE GENOMIC DNA]</scope>
    <source>
        <strain evidence="2 3">SIR-1</strain>
    </source>
</reference>
<dbReference type="GO" id="GO:0004612">
    <property type="term" value="F:phosphoenolpyruvate carboxykinase (ATP) activity"/>
    <property type="evidence" value="ECO:0007669"/>
    <property type="project" value="UniProtKB-EC"/>
</dbReference>
<evidence type="ECO:0000256" key="1">
    <source>
        <dbReference type="SAM" id="MobiDB-lite"/>
    </source>
</evidence>
<proteinExistence type="predicted"/>
<sequence>MACGDAPASDSGTDEGEPADPDPTLETLAACDESDFGGTPFMGPSFDPETGELAVALPSSYVVATTAGWARPEAEHQEALGSASEEVSGVVFESPGLLGARFGGSEACGSARTLTLWESQEALMNFVWGEVHGGAMSLTDTTTLGWETTRWVESSAEPPTWDQARAALEDARAEP</sequence>
<evidence type="ECO:0000313" key="2">
    <source>
        <dbReference type="EMBL" id="EDM75290.1"/>
    </source>
</evidence>
<keyword evidence="2" id="KW-0456">Lyase</keyword>
<protein>
    <submittedName>
        <fullName evidence="2">Phosphoenolpyruvate carboxykinase</fullName>
        <ecNumber evidence="2">4.1.1.49</ecNumber>
    </submittedName>
</protein>
<organism evidence="2 3">
    <name type="scientific">Plesiocystis pacifica SIR-1</name>
    <dbReference type="NCBI Taxonomy" id="391625"/>
    <lineage>
        <taxon>Bacteria</taxon>
        <taxon>Pseudomonadati</taxon>
        <taxon>Myxococcota</taxon>
        <taxon>Polyangia</taxon>
        <taxon>Nannocystales</taxon>
        <taxon>Nannocystaceae</taxon>
        <taxon>Plesiocystis</taxon>
    </lineage>
</organism>
<feature type="region of interest" description="Disordered" evidence="1">
    <location>
        <begin position="1"/>
        <end position="26"/>
    </location>
</feature>
<comment type="caution">
    <text evidence="2">The sequence shown here is derived from an EMBL/GenBank/DDBJ whole genome shotgun (WGS) entry which is preliminary data.</text>
</comment>
<dbReference type="AlphaFoldDB" id="A6GFN9"/>
<keyword evidence="2" id="KW-0670">Pyruvate</keyword>
<accession>A6GFN9</accession>
<dbReference type="EC" id="4.1.1.49" evidence="2"/>
<evidence type="ECO:0000313" key="3">
    <source>
        <dbReference type="Proteomes" id="UP000005801"/>
    </source>
</evidence>
<dbReference type="Proteomes" id="UP000005801">
    <property type="component" value="Unassembled WGS sequence"/>
</dbReference>
<dbReference type="GO" id="GO:0016301">
    <property type="term" value="F:kinase activity"/>
    <property type="evidence" value="ECO:0007669"/>
    <property type="project" value="UniProtKB-KW"/>
</dbReference>